<feature type="compositionally biased region" description="Polar residues" evidence="2">
    <location>
        <begin position="565"/>
        <end position="580"/>
    </location>
</feature>
<keyword evidence="3" id="KW-0812">Transmembrane</keyword>
<dbReference type="PANTHER" id="PTHR22550:SF14">
    <property type="entry name" value="VWFA DOMAIN-CONTAINING PROTEIN"/>
    <property type="match status" value="1"/>
</dbReference>
<dbReference type="Pfam" id="PF13519">
    <property type="entry name" value="VWA_2"/>
    <property type="match status" value="1"/>
</dbReference>
<evidence type="ECO:0000313" key="5">
    <source>
        <dbReference type="EMBL" id="GLS89728.1"/>
    </source>
</evidence>
<keyword evidence="6" id="KW-1185">Reference proteome</keyword>
<dbReference type="RefSeq" id="WP_284202856.1">
    <property type="nucleotide sequence ID" value="NZ_BSPQ01000002.1"/>
</dbReference>
<dbReference type="InterPro" id="IPR019734">
    <property type="entry name" value="TPR_rpt"/>
</dbReference>
<dbReference type="PROSITE" id="PS50293">
    <property type="entry name" value="TPR_REGION"/>
    <property type="match status" value="1"/>
</dbReference>
<keyword evidence="3" id="KW-0472">Membrane</keyword>
<evidence type="ECO:0000256" key="1">
    <source>
        <dbReference type="PROSITE-ProRule" id="PRU00339"/>
    </source>
</evidence>
<organism evidence="5 6">
    <name type="scientific">Psychromonas marina</name>
    <dbReference type="NCBI Taxonomy" id="88364"/>
    <lineage>
        <taxon>Bacteria</taxon>
        <taxon>Pseudomonadati</taxon>
        <taxon>Pseudomonadota</taxon>
        <taxon>Gammaproteobacteria</taxon>
        <taxon>Alteromonadales</taxon>
        <taxon>Psychromonadaceae</taxon>
        <taxon>Psychromonas</taxon>
    </lineage>
</organism>
<dbReference type="PANTHER" id="PTHR22550">
    <property type="entry name" value="SPORE GERMINATION PROTEIN"/>
    <property type="match status" value="1"/>
</dbReference>
<feature type="compositionally biased region" description="Basic and acidic residues" evidence="2">
    <location>
        <begin position="460"/>
        <end position="474"/>
    </location>
</feature>
<protein>
    <recommendedName>
        <fullName evidence="4">VWFA domain-containing protein</fullName>
    </recommendedName>
</protein>
<dbReference type="InterPro" id="IPR011990">
    <property type="entry name" value="TPR-like_helical_dom_sf"/>
</dbReference>
<dbReference type="SMART" id="SM00327">
    <property type="entry name" value="VWA"/>
    <property type="match status" value="1"/>
</dbReference>
<feature type="region of interest" description="Disordered" evidence="2">
    <location>
        <begin position="460"/>
        <end position="595"/>
    </location>
</feature>
<sequence length="628" mass="70600">MLPEISIMPFEFLRPIWLLGLIVVIVLSLLRYKKNSSSNQQSLIAPHLSGNIVSKGAQNGKRQFTFSLMAAIACIALAGPTWRSIDMPVYEMEKAQVIAFDLSYSMFATDIKPNRLSQARFKAIDLVKHWSEGEKALIAYAGDAFTVTPLTRDGNAIINHIPSLSPDIMPVRGSRADLALDKAIELLQNAGYNQGHIVFISDNIAPQQSQQMIDKLKGTNWVVSVLAVATEQGAPIQLSDGSLLKSDNGEIIVPKLDAKPLYDLSRAGEGLYLTSRTNSSDIEQLGSFFDDQQTRKNESEQAGADQFAIDDGYWMSFLLLPLFLLLFRKGTFFALLLVISIPFTSPTLEASESSIWNNDQQNGYKAYQSEDYQSASEFYTTPLEQGSALYKDKQYEQALSAFTEAVSQQPENASAFYNQGNSYAQLQQLDKAIEAYDKALTIDPNLQQAQQNKTLLEQLKEQQEQEQQDQKNDQSNEQDSQQDQQQSEDQQSQESDSEQKSDDQQSQDSESEQQQSEDQQSQESESEQQQSEDQQSQESESEQQQSEEQQAQAESQSEPIEDQSTEQQAAQLTETDQAVNQELEELPNWLKNMPDDPSILLRRKMQVEYQKRAKSQPVQQQPSNGAIW</sequence>
<comment type="caution">
    <text evidence="5">The sequence shown here is derived from an EMBL/GenBank/DDBJ whole genome shotgun (WGS) entry which is preliminary data.</text>
</comment>
<proteinExistence type="predicted"/>
<feature type="compositionally biased region" description="Low complexity" evidence="2">
    <location>
        <begin position="504"/>
        <end position="558"/>
    </location>
</feature>
<dbReference type="Proteomes" id="UP001157353">
    <property type="component" value="Unassembled WGS sequence"/>
</dbReference>
<dbReference type="EMBL" id="BSPQ01000002">
    <property type="protein sequence ID" value="GLS89728.1"/>
    <property type="molecule type" value="Genomic_DNA"/>
</dbReference>
<dbReference type="PROSITE" id="PS50005">
    <property type="entry name" value="TPR"/>
    <property type="match status" value="2"/>
</dbReference>
<name>A0ABQ6DXY8_9GAMM</name>
<accession>A0ABQ6DXY8</accession>
<feature type="transmembrane region" description="Helical" evidence="3">
    <location>
        <begin position="12"/>
        <end position="30"/>
    </location>
</feature>
<reference evidence="6" key="1">
    <citation type="journal article" date="2019" name="Int. J. Syst. Evol. Microbiol.">
        <title>The Global Catalogue of Microorganisms (GCM) 10K type strain sequencing project: providing services to taxonomists for standard genome sequencing and annotation.</title>
        <authorList>
            <consortium name="The Broad Institute Genomics Platform"/>
            <consortium name="The Broad Institute Genome Sequencing Center for Infectious Disease"/>
            <person name="Wu L."/>
            <person name="Ma J."/>
        </authorList>
    </citation>
    <scope>NUCLEOTIDE SEQUENCE [LARGE SCALE GENOMIC DNA]</scope>
    <source>
        <strain evidence="6">NBRC 103166</strain>
    </source>
</reference>
<evidence type="ECO:0000313" key="6">
    <source>
        <dbReference type="Proteomes" id="UP001157353"/>
    </source>
</evidence>
<evidence type="ECO:0000259" key="4">
    <source>
        <dbReference type="SMART" id="SM00327"/>
    </source>
</evidence>
<feature type="compositionally biased region" description="Low complexity" evidence="2">
    <location>
        <begin position="475"/>
        <end position="494"/>
    </location>
</feature>
<dbReference type="Gene3D" id="3.40.50.410">
    <property type="entry name" value="von Willebrand factor, type A domain"/>
    <property type="match status" value="1"/>
</dbReference>
<dbReference type="SUPFAM" id="SSF53300">
    <property type="entry name" value="vWA-like"/>
    <property type="match status" value="1"/>
</dbReference>
<feature type="repeat" description="TPR" evidence="1">
    <location>
        <begin position="413"/>
        <end position="446"/>
    </location>
</feature>
<dbReference type="SMART" id="SM00028">
    <property type="entry name" value="TPR"/>
    <property type="match status" value="2"/>
</dbReference>
<dbReference type="InterPro" id="IPR002035">
    <property type="entry name" value="VWF_A"/>
</dbReference>
<dbReference type="SUPFAM" id="SSF48452">
    <property type="entry name" value="TPR-like"/>
    <property type="match status" value="1"/>
</dbReference>
<dbReference type="Gene3D" id="1.25.40.10">
    <property type="entry name" value="Tetratricopeptide repeat domain"/>
    <property type="match status" value="1"/>
</dbReference>
<evidence type="ECO:0000256" key="3">
    <source>
        <dbReference type="SAM" id="Phobius"/>
    </source>
</evidence>
<keyword evidence="3" id="KW-1133">Transmembrane helix</keyword>
<evidence type="ECO:0000256" key="2">
    <source>
        <dbReference type="SAM" id="MobiDB-lite"/>
    </source>
</evidence>
<feature type="transmembrane region" description="Helical" evidence="3">
    <location>
        <begin position="64"/>
        <end position="82"/>
    </location>
</feature>
<gene>
    <name evidence="5" type="ORF">GCM10007916_07950</name>
</gene>
<dbReference type="Pfam" id="PF13432">
    <property type="entry name" value="TPR_16"/>
    <property type="match status" value="1"/>
</dbReference>
<dbReference type="InterPro" id="IPR036465">
    <property type="entry name" value="vWFA_dom_sf"/>
</dbReference>
<keyword evidence="1" id="KW-0802">TPR repeat</keyword>
<feature type="domain" description="VWFA" evidence="4">
    <location>
        <begin position="93"/>
        <end position="261"/>
    </location>
</feature>
<feature type="repeat" description="TPR" evidence="1">
    <location>
        <begin position="379"/>
        <end position="412"/>
    </location>
</feature>
<dbReference type="InterPro" id="IPR050768">
    <property type="entry name" value="UPF0353/GerABKA_families"/>
</dbReference>